<keyword evidence="2" id="KW-1185">Reference proteome</keyword>
<evidence type="ECO:0000313" key="1">
    <source>
        <dbReference type="EMBL" id="QLG46787.1"/>
    </source>
</evidence>
<protein>
    <recommendedName>
        <fullName evidence="3">Polymer-forming cytoskeletal protein</fullName>
    </recommendedName>
</protein>
<organism evidence="1 2">
    <name type="scientific">Costertonia aggregata</name>
    <dbReference type="NCBI Taxonomy" id="343403"/>
    <lineage>
        <taxon>Bacteria</taxon>
        <taxon>Pseudomonadati</taxon>
        <taxon>Bacteroidota</taxon>
        <taxon>Flavobacteriia</taxon>
        <taxon>Flavobacteriales</taxon>
        <taxon>Flavobacteriaceae</taxon>
        <taxon>Costertonia</taxon>
    </lineage>
</organism>
<reference evidence="1 2" key="1">
    <citation type="journal article" date="2006" name="Int. J. Syst. Evol. Microbiol.">
        <title>Costertonia aggregata gen. nov., sp. nov., a mesophilic marine bacterium of the family Flavobacteriaceae, isolated from a mature biofilm.</title>
        <authorList>
            <person name="Kwon K.K."/>
            <person name="Lee Y.K."/>
            <person name="Lee H.K."/>
        </authorList>
    </citation>
    <scope>NUCLEOTIDE SEQUENCE [LARGE SCALE GENOMIC DNA]</scope>
    <source>
        <strain evidence="1 2">KCCM 42265</strain>
    </source>
</reference>
<dbReference type="AlphaFoldDB" id="A0A7H9ATQ7"/>
<dbReference type="EMBL" id="CP058595">
    <property type="protein sequence ID" value="QLG46787.1"/>
    <property type="molecule type" value="Genomic_DNA"/>
</dbReference>
<evidence type="ECO:0000313" key="2">
    <source>
        <dbReference type="Proteomes" id="UP000509302"/>
    </source>
</evidence>
<dbReference type="KEGG" id="cagg:HYG79_15990"/>
<sequence length="379" mass="42001">MDTIKHADLGVQIALQKETTVNDTVPIALGFTDQIKVKSIKSYWGIFEKYTVTSTFNKNRISKTAMVGSSSPIDRPALYLQDLKRPMIIVGQSRIIGDAYLPQQGIRPGNIAGQSYYNKHLVYGREKGSSERLPKLDKNLLNHLSLLVSQPQRNYSGQNISVVSGDVVQNSFLNPAVTISGDFIDLSGVTLIGNIIVQASQRIAVDNSSQLTDVLLLAPKIYIGDRTLGQFQAIAQSEINVGKSCILEYPSAIVVNNKRKWDSDTSQVRETNINISENTIIRGAVMYLGKSEEQLFYPQIHVGKQAYIQGEVFCEQNLELKGGVKGSVTTRSFMAMENGSIYQNHLFNGTIDSDALPLEYSGIIFDELNNPKSIVQWLY</sequence>
<dbReference type="Proteomes" id="UP000509302">
    <property type="component" value="Chromosome"/>
</dbReference>
<gene>
    <name evidence="1" type="ORF">HYG79_15990</name>
</gene>
<evidence type="ECO:0008006" key="3">
    <source>
        <dbReference type="Google" id="ProtNLM"/>
    </source>
</evidence>
<accession>A0A7H9ATQ7</accession>
<name>A0A7H9ATQ7_9FLAO</name>
<dbReference type="RefSeq" id="WP_179243066.1">
    <property type="nucleotide sequence ID" value="NZ_CP058595.1"/>
</dbReference>
<proteinExistence type="predicted"/>